<feature type="transmembrane region" description="Helical" evidence="1">
    <location>
        <begin position="137"/>
        <end position="155"/>
    </location>
</feature>
<protein>
    <submittedName>
        <fullName evidence="2">Uncharacterized protein</fullName>
    </submittedName>
</protein>
<keyword evidence="1" id="KW-0812">Transmembrane</keyword>
<reference evidence="3" key="1">
    <citation type="journal article" date="2019" name="Int. J. Syst. Evol. Microbiol.">
        <title>The Global Catalogue of Microorganisms (GCM) 10K type strain sequencing project: providing services to taxonomists for standard genome sequencing and annotation.</title>
        <authorList>
            <consortium name="The Broad Institute Genomics Platform"/>
            <consortium name="The Broad Institute Genome Sequencing Center for Infectious Disease"/>
            <person name="Wu L."/>
            <person name="Ma J."/>
        </authorList>
    </citation>
    <scope>NUCLEOTIDE SEQUENCE [LARGE SCALE GENOMIC DNA]</scope>
    <source>
        <strain evidence="3">TBRC 4489</strain>
    </source>
</reference>
<keyword evidence="1" id="KW-0472">Membrane</keyword>
<dbReference type="RefSeq" id="WP_377290661.1">
    <property type="nucleotide sequence ID" value="NZ_JBHSBM010000024.1"/>
</dbReference>
<accession>A0ABV8ID29</accession>
<feature type="transmembrane region" description="Helical" evidence="1">
    <location>
        <begin position="45"/>
        <end position="78"/>
    </location>
</feature>
<name>A0ABV8ID29_9ACTN</name>
<evidence type="ECO:0000256" key="1">
    <source>
        <dbReference type="SAM" id="Phobius"/>
    </source>
</evidence>
<dbReference type="EMBL" id="JBHSBM010000024">
    <property type="protein sequence ID" value="MFC4060942.1"/>
    <property type="molecule type" value="Genomic_DNA"/>
</dbReference>
<organism evidence="2 3">
    <name type="scientific">Planomonospora corallina</name>
    <dbReference type="NCBI Taxonomy" id="1806052"/>
    <lineage>
        <taxon>Bacteria</taxon>
        <taxon>Bacillati</taxon>
        <taxon>Actinomycetota</taxon>
        <taxon>Actinomycetes</taxon>
        <taxon>Streptosporangiales</taxon>
        <taxon>Streptosporangiaceae</taxon>
        <taxon>Planomonospora</taxon>
    </lineage>
</organism>
<proteinExistence type="predicted"/>
<feature type="transmembrane region" description="Helical" evidence="1">
    <location>
        <begin position="85"/>
        <end position="108"/>
    </location>
</feature>
<evidence type="ECO:0000313" key="3">
    <source>
        <dbReference type="Proteomes" id="UP001595850"/>
    </source>
</evidence>
<comment type="caution">
    <text evidence="2">The sequence shown here is derived from an EMBL/GenBank/DDBJ whole genome shotgun (WGS) entry which is preliminary data.</text>
</comment>
<sequence length="165" mass="17276">MSDQLERGMNAHRAWPWPVVAVLASLVPWVLMAAAESGGADYTPLVSFAALFVGTAARSLFALDAFVTGGLPLLVLLAAVCCRRWWLAGTVVAVVLGVMAVIDLALFLGELPRDIVTDDVSSGAQPDFYASAGEPGIAMPAAVAYILAAVALAVGSRRSRRRLIP</sequence>
<dbReference type="Proteomes" id="UP001595850">
    <property type="component" value="Unassembled WGS sequence"/>
</dbReference>
<gene>
    <name evidence="2" type="ORF">ACFOWE_21780</name>
</gene>
<keyword evidence="3" id="KW-1185">Reference proteome</keyword>
<keyword evidence="1" id="KW-1133">Transmembrane helix</keyword>
<evidence type="ECO:0000313" key="2">
    <source>
        <dbReference type="EMBL" id="MFC4060942.1"/>
    </source>
</evidence>